<sequence>MRLYNSLTRKLETFAPLDPGEAKVYSCGPTVYGAASIGNFRAFLFADTLVRVLRYNQIPVRWVMNITDVGHLASDADEGEDKLQNSARKEGRTAWDVAAEYTAQFLKDLQSLNIVTPDLFPKATDHIEEQIALVQELEDNGYAYHISDGIYFDTSKLKNYGAMAGQAVEDKQEGARVEANPEKRHAADFALWKFSPKGSQRDMEWESPWGVGFPGWHAECTAMSMKYLGNLYDIHTGGMDLMSVHHPNEIAQAQGSRGTTEANIWMHNAFLQVDGGRMGKSLGNAYTIADVQKRGYDPLAFRYFFLQAHYRRPHNFTFEALDGASQALKRLRATVRAWETPAIGCAPYEERFHRAVNDDLDMPQALAVVWDMVNDAQAATSAKAQSLKRFDEVLGLRLMDYIACPIDVPPEVQRLLDERQTARVKKNYTASDRLRDQIAELGFVVEDTDGGQRISET</sequence>
<dbReference type="EC" id="6.1.1.16" evidence="12"/>
<dbReference type="InterPro" id="IPR009080">
    <property type="entry name" value="tRNAsynth_Ia_anticodon-bd"/>
</dbReference>
<feature type="domain" description="Cysteinyl-tRNA ligase anticodon binding" evidence="15">
    <location>
        <begin position="407"/>
        <end position="453"/>
    </location>
</feature>
<keyword evidence="8 12" id="KW-0862">Zinc</keyword>
<comment type="caution">
    <text evidence="12">Lacks conserved residue(s) required for the propagation of feature annotation.</text>
</comment>
<keyword evidence="4 12" id="KW-0963">Cytoplasm</keyword>
<keyword evidence="7 12" id="KW-0547">Nucleotide-binding</keyword>
<evidence type="ECO:0000313" key="16">
    <source>
        <dbReference type="EMBL" id="OGL70804.1"/>
    </source>
</evidence>
<keyword evidence="11 12" id="KW-0030">Aminoacyl-tRNA synthetase</keyword>
<dbReference type="Gene3D" id="1.20.120.1910">
    <property type="entry name" value="Cysteine-tRNA ligase, C-terminal anti-codon recognition domain"/>
    <property type="match status" value="1"/>
</dbReference>
<dbReference type="InterPro" id="IPR032678">
    <property type="entry name" value="tRNA-synt_1_cat_dom"/>
</dbReference>
<dbReference type="GO" id="GO:0005524">
    <property type="term" value="F:ATP binding"/>
    <property type="evidence" value="ECO:0007669"/>
    <property type="project" value="UniProtKB-UniRule"/>
</dbReference>
<evidence type="ECO:0000256" key="11">
    <source>
        <dbReference type="ARBA" id="ARBA00023146"/>
    </source>
</evidence>
<dbReference type="PRINTS" id="PR00983">
    <property type="entry name" value="TRNASYNTHCYS"/>
</dbReference>
<dbReference type="InterPro" id="IPR024909">
    <property type="entry name" value="Cys-tRNA/MSH_ligase"/>
</dbReference>
<feature type="binding site" evidence="12">
    <location>
        <position position="27"/>
    </location>
    <ligand>
        <name>Zn(2+)</name>
        <dbReference type="ChEBI" id="CHEBI:29105"/>
    </ligand>
</feature>
<dbReference type="SUPFAM" id="SSF47323">
    <property type="entry name" value="Anticodon-binding domain of a subclass of class I aminoacyl-tRNA synthetases"/>
    <property type="match status" value="1"/>
</dbReference>
<evidence type="ECO:0000256" key="3">
    <source>
        <dbReference type="ARBA" id="ARBA00011245"/>
    </source>
</evidence>
<evidence type="ECO:0000256" key="12">
    <source>
        <dbReference type="HAMAP-Rule" id="MF_00041"/>
    </source>
</evidence>
<dbReference type="GO" id="GO:0008270">
    <property type="term" value="F:zinc ion binding"/>
    <property type="evidence" value="ECO:0007669"/>
    <property type="project" value="UniProtKB-UniRule"/>
</dbReference>
<evidence type="ECO:0000256" key="5">
    <source>
        <dbReference type="ARBA" id="ARBA00022598"/>
    </source>
</evidence>
<dbReference type="GO" id="GO:0005829">
    <property type="term" value="C:cytosol"/>
    <property type="evidence" value="ECO:0007669"/>
    <property type="project" value="TreeGrafter"/>
</dbReference>
<dbReference type="Pfam" id="PF01406">
    <property type="entry name" value="tRNA-synt_1e"/>
    <property type="match status" value="1"/>
</dbReference>
<evidence type="ECO:0000313" key="17">
    <source>
        <dbReference type="Proteomes" id="UP000177097"/>
    </source>
</evidence>
<evidence type="ECO:0000256" key="7">
    <source>
        <dbReference type="ARBA" id="ARBA00022741"/>
    </source>
</evidence>
<feature type="binding site" evidence="12">
    <location>
        <position position="220"/>
    </location>
    <ligand>
        <name>Zn(2+)</name>
        <dbReference type="ChEBI" id="CHEBI:29105"/>
    </ligand>
</feature>
<feature type="domain" description="tRNA synthetases class I catalytic" evidence="13">
    <location>
        <begin position="14"/>
        <end position="324"/>
    </location>
</feature>
<dbReference type="InterPro" id="IPR056411">
    <property type="entry name" value="CysS_C"/>
</dbReference>
<accession>A0A1F7TZ35</accession>
<comment type="cofactor">
    <cofactor evidence="12">
        <name>Zn(2+)</name>
        <dbReference type="ChEBI" id="CHEBI:29105"/>
    </cofactor>
    <text evidence="12">Binds 1 zinc ion per subunit.</text>
</comment>
<keyword evidence="9 12" id="KW-0067">ATP-binding</keyword>
<dbReference type="Pfam" id="PF23493">
    <property type="entry name" value="CysS_C"/>
    <property type="match status" value="1"/>
</dbReference>
<keyword evidence="5 12" id="KW-0436">Ligase</keyword>
<proteinExistence type="inferred from homology"/>
<evidence type="ECO:0000256" key="10">
    <source>
        <dbReference type="ARBA" id="ARBA00022917"/>
    </source>
</evidence>
<protein>
    <recommendedName>
        <fullName evidence="12">Cysteine--tRNA ligase</fullName>
        <ecNumber evidence="12">6.1.1.16</ecNumber>
    </recommendedName>
    <alternativeName>
        <fullName evidence="12">Cysteinyl-tRNA synthetase</fullName>
        <shortName evidence="12">CysRS</shortName>
    </alternativeName>
</protein>
<keyword evidence="10 12" id="KW-0648">Protein biosynthesis</keyword>
<dbReference type="HAMAP" id="MF_00041">
    <property type="entry name" value="Cys_tRNA_synth"/>
    <property type="match status" value="1"/>
</dbReference>
<comment type="similarity">
    <text evidence="2 12">Belongs to the class-I aminoacyl-tRNA synthetase family.</text>
</comment>
<comment type="caution">
    <text evidence="16">The sequence shown here is derived from an EMBL/GenBank/DDBJ whole genome shotgun (WGS) entry which is preliminary data.</text>
</comment>
<dbReference type="NCBIfam" id="TIGR00435">
    <property type="entry name" value="cysS"/>
    <property type="match status" value="1"/>
</dbReference>
<evidence type="ECO:0000256" key="4">
    <source>
        <dbReference type="ARBA" id="ARBA00022490"/>
    </source>
</evidence>
<dbReference type="PANTHER" id="PTHR10890:SF3">
    <property type="entry name" value="CYSTEINE--TRNA LIGASE, CYTOPLASMIC"/>
    <property type="match status" value="1"/>
</dbReference>
<dbReference type="InterPro" id="IPR015803">
    <property type="entry name" value="Cys-tRNA-ligase"/>
</dbReference>
<dbReference type="GO" id="GO:0004817">
    <property type="term" value="F:cysteine-tRNA ligase activity"/>
    <property type="evidence" value="ECO:0007669"/>
    <property type="project" value="UniProtKB-UniRule"/>
</dbReference>
<comment type="subunit">
    <text evidence="3 12">Monomer.</text>
</comment>
<dbReference type="Pfam" id="PF09190">
    <property type="entry name" value="DALR_2"/>
    <property type="match status" value="1"/>
</dbReference>
<feature type="short sequence motif" description="'KMSKS' region" evidence="12">
    <location>
        <begin position="277"/>
        <end position="281"/>
    </location>
</feature>
<dbReference type="Gene3D" id="3.40.50.620">
    <property type="entry name" value="HUPs"/>
    <property type="match status" value="1"/>
</dbReference>
<dbReference type="STRING" id="1802389.A3C17_02320"/>
<reference evidence="16 17" key="1">
    <citation type="journal article" date="2016" name="Nat. Commun.">
        <title>Thousands of microbial genomes shed light on interconnected biogeochemical processes in an aquifer system.</title>
        <authorList>
            <person name="Anantharaman K."/>
            <person name="Brown C.T."/>
            <person name="Hug L.A."/>
            <person name="Sharon I."/>
            <person name="Castelle C.J."/>
            <person name="Probst A.J."/>
            <person name="Thomas B.C."/>
            <person name="Singh A."/>
            <person name="Wilkins M.J."/>
            <person name="Karaoz U."/>
            <person name="Brodie E.L."/>
            <person name="Williams K.H."/>
            <person name="Hubbard S.S."/>
            <person name="Banfield J.F."/>
        </authorList>
    </citation>
    <scope>NUCLEOTIDE SEQUENCE [LARGE SCALE GENOMIC DNA]</scope>
</reference>
<evidence type="ECO:0000256" key="8">
    <source>
        <dbReference type="ARBA" id="ARBA00022833"/>
    </source>
</evidence>
<feature type="binding site" evidence="12">
    <location>
        <position position="245"/>
    </location>
    <ligand>
        <name>Zn(2+)</name>
        <dbReference type="ChEBI" id="CHEBI:29105"/>
    </ligand>
</feature>
<dbReference type="InterPro" id="IPR015273">
    <property type="entry name" value="Cys-tRNA-synt_Ia_DALR"/>
</dbReference>
<dbReference type="CDD" id="cd00672">
    <property type="entry name" value="CysRS_core"/>
    <property type="match status" value="1"/>
</dbReference>
<dbReference type="SUPFAM" id="SSF52374">
    <property type="entry name" value="Nucleotidylyl transferase"/>
    <property type="match status" value="1"/>
</dbReference>
<name>A0A1F7TZ35_9BACT</name>
<organism evidence="16 17">
    <name type="scientific">Candidatus Uhrbacteria bacterium RIFCSPHIGHO2_02_FULL_53_13</name>
    <dbReference type="NCBI Taxonomy" id="1802389"/>
    <lineage>
        <taxon>Bacteria</taxon>
        <taxon>Candidatus Uhriibacteriota</taxon>
    </lineage>
</organism>
<feature type="binding site" evidence="12">
    <location>
        <position position="280"/>
    </location>
    <ligand>
        <name>ATP</name>
        <dbReference type="ChEBI" id="CHEBI:30616"/>
    </ligand>
</feature>
<dbReference type="AlphaFoldDB" id="A0A1F7TZ35"/>
<dbReference type="Proteomes" id="UP000177097">
    <property type="component" value="Unassembled WGS sequence"/>
</dbReference>
<feature type="domain" description="Cysteinyl-tRNA synthetase class Ia DALR" evidence="14">
    <location>
        <begin position="351"/>
        <end position="394"/>
    </location>
</feature>
<evidence type="ECO:0000256" key="2">
    <source>
        <dbReference type="ARBA" id="ARBA00005594"/>
    </source>
</evidence>
<evidence type="ECO:0000259" key="14">
    <source>
        <dbReference type="Pfam" id="PF09190"/>
    </source>
</evidence>
<comment type="catalytic activity">
    <reaction evidence="12">
        <text>tRNA(Cys) + L-cysteine + ATP = L-cysteinyl-tRNA(Cys) + AMP + diphosphate</text>
        <dbReference type="Rhea" id="RHEA:17773"/>
        <dbReference type="Rhea" id="RHEA-COMP:9661"/>
        <dbReference type="Rhea" id="RHEA-COMP:9679"/>
        <dbReference type="ChEBI" id="CHEBI:30616"/>
        <dbReference type="ChEBI" id="CHEBI:33019"/>
        <dbReference type="ChEBI" id="CHEBI:35235"/>
        <dbReference type="ChEBI" id="CHEBI:78442"/>
        <dbReference type="ChEBI" id="CHEBI:78517"/>
        <dbReference type="ChEBI" id="CHEBI:456215"/>
        <dbReference type="EC" id="6.1.1.16"/>
    </reaction>
</comment>
<comment type="subcellular location">
    <subcellularLocation>
        <location evidence="1 12">Cytoplasm</location>
    </subcellularLocation>
</comment>
<evidence type="ECO:0000256" key="1">
    <source>
        <dbReference type="ARBA" id="ARBA00004496"/>
    </source>
</evidence>
<dbReference type="InterPro" id="IPR014729">
    <property type="entry name" value="Rossmann-like_a/b/a_fold"/>
</dbReference>
<evidence type="ECO:0000259" key="15">
    <source>
        <dbReference type="Pfam" id="PF23493"/>
    </source>
</evidence>
<keyword evidence="6 12" id="KW-0479">Metal-binding</keyword>
<feature type="binding site" evidence="12">
    <location>
        <position position="249"/>
    </location>
    <ligand>
        <name>Zn(2+)</name>
        <dbReference type="ChEBI" id="CHEBI:29105"/>
    </ligand>
</feature>
<dbReference type="EMBL" id="MGDX01000024">
    <property type="protein sequence ID" value="OGL70804.1"/>
    <property type="molecule type" value="Genomic_DNA"/>
</dbReference>
<evidence type="ECO:0000259" key="13">
    <source>
        <dbReference type="Pfam" id="PF01406"/>
    </source>
</evidence>
<evidence type="ECO:0000256" key="9">
    <source>
        <dbReference type="ARBA" id="ARBA00022840"/>
    </source>
</evidence>
<gene>
    <name evidence="12" type="primary">cysS</name>
    <name evidence="16" type="ORF">A3C17_02320</name>
</gene>
<evidence type="ECO:0000256" key="6">
    <source>
        <dbReference type="ARBA" id="ARBA00022723"/>
    </source>
</evidence>
<dbReference type="GO" id="GO:0006423">
    <property type="term" value="P:cysteinyl-tRNA aminoacylation"/>
    <property type="evidence" value="ECO:0007669"/>
    <property type="project" value="UniProtKB-UniRule"/>
</dbReference>
<dbReference type="PANTHER" id="PTHR10890">
    <property type="entry name" value="CYSTEINYL-TRNA SYNTHETASE"/>
    <property type="match status" value="1"/>
</dbReference>